<feature type="transmembrane region" description="Helical" evidence="6">
    <location>
        <begin position="213"/>
        <end position="232"/>
    </location>
</feature>
<evidence type="ECO:0000256" key="5">
    <source>
        <dbReference type="ARBA" id="ARBA00023136"/>
    </source>
</evidence>
<reference evidence="8 9" key="1">
    <citation type="submission" date="2016-01" db="EMBL/GenBank/DDBJ databases">
        <title>Whole genome sequence and analysis of Micromonospora rosaria DSM 803, which can produce antibacterial substance rosamicin.</title>
        <authorList>
            <person name="Yang H."/>
            <person name="He X."/>
            <person name="Zhu D."/>
        </authorList>
    </citation>
    <scope>NUCLEOTIDE SEQUENCE [LARGE SCALE GENOMIC DNA]</scope>
    <source>
        <strain evidence="8 9">DSM 803</strain>
    </source>
</reference>
<comment type="similarity">
    <text evidence="2">Belongs to the EamA transporter family.</text>
</comment>
<dbReference type="SUPFAM" id="SSF103481">
    <property type="entry name" value="Multidrug resistance efflux transporter EmrE"/>
    <property type="match status" value="2"/>
</dbReference>
<feature type="transmembrane region" description="Helical" evidence="6">
    <location>
        <begin position="157"/>
        <end position="175"/>
    </location>
</feature>
<keyword evidence="3 6" id="KW-0812">Transmembrane</keyword>
<dbReference type="Proteomes" id="UP000070620">
    <property type="component" value="Unassembled WGS sequence"/>
</dbReference>
<dbReference type="Pfam" id="PF00892">
    <property type="entry name" value="EamA"/>
    <property type="match status" value="2"/>
</dbReference>
<dbReference type="AlphaFoldDB" id="A0A136PLP7"/>
<feature type="transmembrane region" description="Helical" evidence="6">
    <location>
        <begin position="46"/>
        <end position="63"/>
    </location>
</feature>
<dbReference type="RefSeq" id="WP_067371068.1">
    <property type="nucleotide sequence ID" value="NZ_JBIUBN010000002.1"/>
</dbReference>
<sequence>MVVRTRAPHRRDLLLVSAAALAWGVGGAVAAALFRSGDLGPMAVSFWRMVIATALLTAVQAVRPVAGPATASRRSAVTTGIGMAVYYGAYYVAVDRAGLALSTLITLGAGPVFVAVGAGLLLGERLDRRGGLALAVAFAGLGLLVGDPVGAGAVDPVGVAAALVSALGYSAVTLYGRTSGGGGGGTLPSFCAGLLVLAPFALVEGVRPQTGDLVPVLGWLLFLGVVPTLLAYRWYFAGLRTVPAATAAVIVLLEPVVATLLGVALFGEALSTGVAVGAALLLTAVALLIRP</sequence>
<dbReference type="InterPro" id="IPR050638">
    <property type="entry name" value="AA-Vitamin_Transporters"/>
</dbReference>
<dbReference type="GO" id="GO:0016020">
    <property type="term" value="C:membrane"/>
    <property type="evidence" value="ECO:0007669"/>
    <property type="project" value="UniProtKB-SubCell"/>
</dbReference>
<dbReference type="PANTHER" id="PTHR32322">
    <property type="entry name" value="INNER MEMBRANE TRANSPORTER"/>
    <property type="match status" value="1"/>
</dbReference>
<name>A0A136PLP7_9ACTN</name>
<evidence type="ECO:0000256" key="1">
    <source>
        <dbReference type="ARBA" id="ARBA00004141"/>
    </source>
</evidence>
<feature type="domain" description="EamA" evidence="7">
    <location>
        <begin position="158"/>
        <end position="289"/>
    </location>
</feature>
<evidence type="ECO:0000313" key="9">
    <source>
        <dbReference type="Proteomes" id="UP000070620"/>
    </source>
</evidence>
<evidence type="ECO:0000313" key="8">
    <source>
        <dbReference type="EMBL" id="KXK59317.1"/>
    </source>
</evidence>
<evidence type="ECO:0000256" key="4">
    <source>
        <dbReference type="ARBA" id="ARBA00022989"/>
    </source>
</evidence>
<accession>A0A136PLP7</accession>
<comment type="caution">
    <text evidence="8">The sequence shown here is derived from an EMBL/GenBank/DDBJ whole genome shotgun (WGS) entry which is preliminary data.</text>
</comment>
<feature type="transmembrane region" description="Helical" evidence="6">
    <location>
        <begin position="187"/>
        <end position="207"/>
    </location>
</feature>
<evidence type="ECO:0000259" key="7">
    <source>
        <dbReference type="Pfam" id="PF00892"/>
    </source>
</evidence>
<dbReference type="InterPro" id="IPR037185">
    <property type="entry name" value="EmrE-like"/>
</dbReference>
<keyword evidence="5 6" id="KW-0472">Membrane</keyword>
<protein>
    <recommendedName>
        <fullName evidence="7">EamA domain-containing protein</fullName>
    </recommendedName>
</protein>
<comment type="subcellular location">
    <subcellularLocation>
        <location evidence="1">Membrane</location>
        <topology evidence="1">Multi-pass membrane protein</topology>
    </subcellularLocation>
</comment>
<feature type="transmembrane region" description="Helical" evidence="6">
    <location>
        <begin position="272"/>
        <end position="289"/>
    </location>
</feature>
<keyword evidence="4 6" id="KW-1133">Transmembrane helix</keyword>
<dbReference type="InterPro" id="IPR000620">
    <property type="entry name" value="EamA_dom"/>
</dbReference>
<dbReference type="PANTHER" id="PTHR32322:SF2">
    <property type="entry name" value="EAMA DOMAIN-CONTAINING PROTEIN"/>
    <property type="match status" value="1"/>
</dbReference>
<keyword evidence="9" id="KW-1185">Reference proteome</keyword>
<dbReference type="OrthoDB" id="4554113at2"/>
<feature type="transmembrane region" description="Helical" evidence="6">
    <location>
        <begin position="99"/>
        <end position="123"/>
    </location>
</feature>
<feature type="transmembrane region" description="Helical" evidence="6">
    <location>
        <begin position="244"/>
        <end position="266"/>
    </location>
</feature>
<evidence type="ECO:0000256" key="3">
    <source>
        <dbReference type="ARBA" id="ARBA00022692"/>
    </source>
</evidence>
<organism evidence="8 9">
    <name type="scientific">Micromonospora rosaria</name>
    <dbReference type="NCBI Taxonomy" id="47874"/>
    <lineage>
        <taxon>Bacteria</taxon>
        <taxon>Bacillati</taxon>
        <taxon>Actinomycetota</taxon>
        <taxon>Actinomycetes</taxon>
        <taxon>Micromonosporales</taxon>
        <taxon>Micromonosporaceae</taxon>
        <taxon>Micromonospora</taxon>
    </lineage>
</organism>
<gene>
    <name evidence="8" type="ORF">AWW66_24910</name>
</gene>
<evidence type="ECO:0000256" key="2">
    <source>
        <dbReference type="ARBA" id="ARBA00007362"/>
    </source>
</evidence>
<proteinExistence type="inferred from homology"/>
<feature type="transmembrane region" description="Helical" evidence="6">
    <location>
        <begin position="75"/>
        <end position="93"/>
    </location>
</feature>
<dbReference type="EMBL" id="LRQV01000120">
    <property type="protein sequence ID" value="KXK59317.1"/>
    <property type="molecule type" value="Genomic_DNA"/>
</dbReference>
<feature type="transmembrane region" description="Helical" evidence="6">
    <location>
        <begin position="130"/>
        <end position="151"/>
    </location>
</feature>
<evidence type="ECO:0000256" key="6">
    <source>
        <dbReference type="SAM" id="Phobius"/>
    </source>
</evidence>
<feature type="domain" description="EamA" evidence="7">
    <location>
        <begin position="13"/>
        <end position="145"/>
    </location>
</feature>